<dbReference type="AlphaFoldDB" id="A0A842I276"/>
<comment type="caution">
    <text evidence="2">The sequence shown here is derived from an EMBL/GenBank/DDBJ whole genome shotgun (WGS) entry which is preliminary data.</text>
</comment>
<evidence type="ECO:0000259" key="1">
    <source>
        <dbReference type="PROSITE" id="PS51725"/>
    </source>
</evidence>
<keyword evidence="3" id="KW-1185">Reference proteome</keyword>
<dbReference type="InterPro" id="IPR011008">
    <property type="entry name" value="Dimeric_a/b-barrel"/>
</dbReference>
<feature type="domain" description="ABM" evidence="1">
    <location>
        <begin position="2"/>
        <end position="92"/>
    </location>
</feature>
<dbReference type="Gene3D" id="3.30.70.100">
    <property type="match status" value="1"/>
</dbReference>
<organism evidence="2 3">
    <name type="scientific">Parasphingopyxis marina</name>
    <dbReference type="NCBI Taxonomy" id="2761622"/>
    <lineage>
        <taxon>Bacteria</taxon>
        <taxon>Pseudomonadati</taxon>
        <taxon>Pseudomonadota</taxon>
        <taxon>Alphaproteobacteria</taxon>
        <taxon>Sphingomonadales</taxon>
        <taxon>Sphingomonadaceae</taxon>
        <taxon>Parasphingopyxis</taxon>
    </lineage>
</organism>
<dbReference type="Proteomes" id="UP000564378">
    <property type="component" value="Unassembled WGS sequence"/>
</dbReference>
<protein>
    <submittedName>
        <fullName evidence="2">Antibiotic biosynthesis monooxygenase</fullName>
    </submittedName>
</protein>
<dbReference type="InterPro" id="IPR007138">
    <property type="entry name" value="ABM_dom"/>
</dbReference>
<dbReference type="GO" id="GO:0004497">
    <property type="term" value="F:monooxygenase activity"/>
    <property type="evidence" value="ECO:0007669"/>
    <property type="project" value="UniProtKB-KW"/>
</dbReference>
<dbReference type="InterPro" id="IPR050744">
    <property type="entry name" value="AI-2_Isomerase_LsrG"/>
</dbReference>
<dbReference type="Pfam" id="PF03992">
    <property type="entry name" value="ABM"/>
    <property type="match status" value="1"/>
</dbReference>
<reference evidence="2 3" key="1">
    <citation type="submission" date="2020-08" db="EMBL/GenBank/DDBJ databases">
        <title>Draft genome sequence of Parasphingopyxis sp. GrpM-11.</title>
        <authorList>
            <person name="Oh J."/>
            <person name="Roh D.-H."/>
        </authorList>
    </citation>
    <scope>NUCLEOTIDE SEQUENCE [LARGE SCALE GENOMIC DNA]</scope>
    <source>
        <strain evidence="2 3">GrpM-11</strain>
    </source>
</reference>
<dbReference type="EMBL" id="JACJVJ010000002">
    <property type="protein sequence ID" value="MBC2778823.1"/>
    <property type="molecule type" value="Genomic_DNA"/>
</dbReference>
<evidence type="ECO:0000313" key="2">
    <source>
        <dbReference type="EMBL" id="MBC2778823.1"/>
    </source>
</evidence>
<name>A0A842I276_9SPHN</name>
<dbReference type="PANTHER" id="PTHR33336:SF15">
    <property type="entry name" value="ABM DOMAIN-CONTAINING PROTEIN"/>
    <property type="match status" value="1"/>
</dbReference>
<dbReference type="SUPFAM" id="SSF54909">
    <property type="entry name" value="Dimeric alpha+beta barrel"/>
    <property type="match status" value="1"/>
</dbReference>
<sequence>MIIVEGWVKLAPGEIDRLHEKALWMMEQTRAEDGCLSYCFSRAMEEPDTLRIAERWQSQDALDAHAASAHMAEFNAAMGGATILGASLKSYEAEEKATLLGD</sequence>
<evidence type="ECO:0000313" key="3">
    <source>
        <dbReference type="Proteomes" id="UP000564378"/>
    </source>
</evidence>
<keyword evidence="2" id="KW-0503">Monooxygenase</keyword>
<proteinExistence type="predicted"/>
<accession>A0A842I276</accession>
<dbReference type="RefSeq" id="WP_185802048.1">
    <property type="nucleotide sequence ID" value="NZ_JACJVJ010000002.1"/>
</dbReference>
<gene>
    <name evidence="2" type="ORF">H6P80_14455</name>
</gene>
<dbReference type="PROSITE" id="PS51725">
    <property type="entry name" value="ABM"/>
    <property type="match status" value="1"/>
</dbReference>
<dbReference type="PANTHER" id="PTHR33336">
    <property type="entry name" value="QUINOL MONOOXYGENASE YGIN-RELATED"/>
    <property type="match status" value="1"/>
</dbReference>
<keyword evidence="2" id="KW-0560">Oxidoreductase</keyword>